<dbReference type="Proteomes" id="UP000309488">
    <property type="component" value="Unassembled WGS sequence"/>
</dbReference>
<dbReference type="AlphaFoldDB" id="A0A4U1CSC7"/>
<accession>A0A4U1CSC7</accession>
<evidence type="ECO:0000313" key="2">
    <source>
        <dbReference type="Proteomes" id="UP000309488"/>
    </source>
</evidence>
<comment type="caution">
    <text evidence="1">The sequence shown here is derived from an EMBL/GenBank/DDBJ whole genome shotgun (WGS) entry which is preliminary data.</text>
</comment>
<gene>
    <name evidence="1" type="ORF">FA048_00005</name>
</gene>
<dbReference type="RefSeq" id="WP_136837950.1">
    <property type="nucleotide sequence ID" value="NZ_SWBR01000001.1"/>
</dbReference>
<evidence type="ECO:0000313" key="1">
    <source>
        <dbReference type="EMBL" id="TKC12037.1"/>
    </source>
</evidence>
<name>A0A4U1CSC7_9SPHI</name>
<sequence>MESVNQKKRRIFGKKDFKDYLEELNKLAKFPVTINHIISIVETDKILESFNGKRIYKERMEFKDKIKLQTIFSNISRIVLDDFLLFTSYSKNCGAMHLKSINNFNHAFKFNDEHSGLISLINECLDVKIVMDFYEEQNEEYLELEIYTIDNKIISTPILDSIIV</sequence>
<proteinExistence type="predicted"/>
<dbReference type="OrthoDB" id="981698at2"/>
<protein>
    <submittedName>
        <fullName evidence="1">Uncharacterized protein</fullName>
    </submittedName>
</protein>
<dbReference type="EMBL" id="SWBR01000001">
    <property type="protein sequence ID" value="TKC12037.1"/>
    <property type="molecule type" value="Genomic_DNA"/>
</dbReference>
<reference evidence="1 2" key="1">
    <citation type="submission" date="2019-04" db="EMBL/GenBank/DDBJ databases">
        <title>Pedobacter sp. RP-3-22 sp. nov., isolated from Arctic soil.</title>
        <authorList>
            <person name="Dahal R.H."/>
            <person name="Kim D.-U."/>
        </authorList>
    </citation>
    <scope>NUCLEOTIDE SEQUENCE [LARGE SCALE GENOMIC DNA]</scope>
    <source>
        <strain evidence="1 2">RP-3-22</strain>
    </source>
</reference>
<organism evidence="1 2">
    <name type="scientific">Pedobacter polaris</name>
    <dbReference type="NCBI Taxonomy" id="2571273"/>
    <lineage>
        <taxon>Bacteria</taxon>
        <taxon>Pseudomonadati</taxon>
        <taxon>Bacteroidota</taxon>
        <taxon>Sphingobacteriia</taxon>
        <taxon>Sphingobacteriales</taxon>
        <taxon>Sphingobacteriaceae</taxon>
        <taxon>Pedobacter</taxon>
    </lineage>
</organism>
<keyword evidence="2" id="KW-1185">Reference proteome</keyword>